<dbReference type="GO" id="GO:0016758">
    <property type="term" value="F:hexosyltransferase activity"/>
    <property type="evidence" value="ECO:0007669"/>
    <property type="project" value="InterPro"/>
</dbReference>
<keyword evidence="9" id="KW-0472">Membrane</keyword>
<dbReference type="EC" id="2.4.1.-" evidence="10"/>
<keyword evidence="12" id="KW-1185">Reference proteome</keyword>
<comment type="caution">
    <text evidence="11">The sequence shown here is derived from an EMBL/GenBank/DDBJ whole genome shotgun (WGS) entry which is preliminary data.</text>
</comment>
<gene>
    <name evidence="11" type="ORF">TRSC58_06735</name>
</gene>
<comment type="similarity">
    <text evidence="2 10">Belongs to the glycosyltransferase 31 family.</text>
</comment>
<keyword evidence="5" id="KW-0812">Transmembrane</keyword>
<evidence type="ECO:0000256" key="9">
    <source>
        <dbReference type="ARBA" id="ARBA00023136"/>
    </source>
</evidence>
<keyword evidence="3 10" id="KW-0328">Glycosyltransferase</keyword>
<protein>
    <recommendedName>
        <fullName evidence="10">Hexosyltransferase</fullName>
        <ecNumber evidence="10">2.4.1.-</ecNumber>
    </recommendedName>
</protein>
<evidence type="ECO:0000313" key="11">
    <source>
        <dbReference type="EMBL" id="ESL05609.1"/>
    </source>
</evidence>
<proteinExistence type="inferred from homology"/>
<dbReference type="Proteomes" id="UP000031737">
    <property type="component" value="Unassembled WGS sequence"/>
</dbReference>
<dbReference type="EMBL" id="AUPL01006735">
    <property type="protein sequence ID" value="ESL05609.1"/>
    <property type="molecule type" value="Genomic_DNA"/>
</dbReference>
<dbReference type="PANTHER" id="PTHR11214:SF351">
    <property type="entry name" value="BETA-1,3-GALACTOSYLTRANSFERASE PVG3"/>
    <property type="match status" value="1"/>
</dbReference>
<dbReference type="GO" id="GO:0000139">
    <property type="term" value="C:Golgi membrane"/>
    <property type="evidence" value="ECO:0007669"/>
    <property type="project" value="UniProtKB-SubCell"/>
</dbReference>
<evidence type="ECO:0000256" key="7">
    <source>
        <dbReference type="ARBA" id="ARBA00022989"/>
    </source>
</evidence>
<dbReference type="InterPro" id="IPR002659">
    <property type="entry name" value="Glyco_trans_31"/>
</dbReference>
<evidence type="ECO:0000256" key="1">
    <source>
        <dbReference type="ARBA" id="ARBA00004323"/>
    </source>
</evidence>
<evidence type="ECO:0000313" key="12">
    <source>
        <dbReference type="Proteomes" id="UP000031737"/>
    </source>
</evidence>
<organism evidence="11 12">
    <name type="scientific">Trypanosoma rangeli SC58</name>
    <dbReference type="NCBI Taxonomy" id="429131"/>
    <lineage>
        <taxon>Eukaryota</taxon>
        <taxon>Discoba</taxon>
        <taxon>Euglenozoa</taxon>
        <taxon>Kinetoplastea</taxon>
        <taxon>Metakinetoplastina</taxon>
        <taxon>Trypanosomatida</taxon>
        <taxon>Trypanosomatidae</taxon>
        <taxon>Trypanosoma</taxon>
        <taxon>Herpetosoma</taxon>
    </lineage>
</organism>
<evidence type="ECO:0000256" key="3">
    <source>
        <dbReference type="ARBA" id="ARBA00022676"/>
    </source>
</evidence>
<keyword evidence="8 10" id="KW-0333">Golgi apparatus</keyword>
<dbReference type="PANTHER" id="PTHR11214">
    <property type="entry name" value="BETA-1,3-N-ACETYLGLUCOSAMINYLTRANSFERASE"/>
    <property type="match status" value="1"/>
</dbReference>
<evidence type="ECO:0000256" key="4">
    <source>
        <dbReference type="ARBA" id="ARBA00022679"/>
    </source>
</evidence>
<name>A0A061ISZ3_TRYRA</name>
<keyword evidence="6" id="KW-0735">Signal-anchor</keyword>
<dbReference type="VEuPathDB" id="TriTrypDB:TRSC58_06735"/>
<evidence type="ECO:0000256" key="2">
    <source>
        <dbReference type="ARBA" id="ARBA00008661"/>
    </source>
</evidence>
<evidence type="ECO:0000256" key="10">
    <source>
        <dbReference type="RuleBase" id="RU363063"/>
    </source>
</evidence>
<keyword evidence="7" id="KW-1133">Transmembrane helix</keyword>
<comment type="subcellular location">
    <subcellularLocation>
        <location evidence="1 10">Golgi apparatus membrane</location>
        <topology evidence="1 10">Single-pass type II membrane protein</topology>
    </subcellularLocation>
</comment>
<keyword evidence="4 11" id="KW-0808">Transferase</keyword>
<reference evidence="11 12" key="1">
    <citation type="submission" date="2013-07" db="EMBL/GenBank/DDBJ databases">
        <authorList>
            <person name="Stoco P.H."/>
            <person name="Wagner G."/>
            <person name="Gerber A."/>
            <person name="Zaha A."/>
            <person name="Thompson C."/>
            <person name="Bartholomeu D.C."/>
            <person name="Luckemeyer D.D."/>
            <person name="Bahia D."/>
            <person name="Loreto E."/>
            <person name="Prestes E.B."/>
            <person name="Lima F.M."/>
            <person name="Rodrigues-Luiz G."/>
            <person name="Vallejo G.A."/>
            <person name="Filho J.F."/>
            <person name="Monteiro K.M."/>
            <person name="Tyler K.M."/>
            <person name="de Almeida L.G."/>
            <person name="Ortiz M.F."/>
            <person name="Siervo M.A."/>
            <person name="de Moraes M.H."/>
            <person name="Cunha O.L."/>
            <person name="Mendonca-Neto R."/>
            <person name="Silva R."/>
            <person name="Teixeira S.M."/>
            <person name="Murta S.M."/>
            <person name="Sincero T.C."/>
            <person name="Mendes T.A."/>
            <person name="Urmenyi T.P."/>
            <person name="Silva V.G."/>
            <person name="da Rocha W.D."/>
            <person name="Andersson B."/>
            <person name="Romanha A.J."/>
            <person name="Steindel M."/>
            <person name="de Vasconcelos A.T."/>
            <person name="Grisard E.C."/>
        </authorList>
    </citation>
    <scope>NUCLEOTIDE SEQUENCE [LARGE SCALE GENOMIC DNA]</scope>
    <source>
        <strain evidence="11 12">SC58</strain>
    </source>
</reference>
<dbReference type="Gene3D" id="3.90.550.50">
    <property type="match status" value="1"/>
</dbReference>
<evidence type="ECO:0000256" key="6">
    <source>
        <dbReference type="ARBA" id="ARBA00022968"/>
    </source>
</evidence>
<dbReference type="OrthoDB" id="250117at2759"/>
<sequence length="386" mass="43791">MPKPKLLTMKRELKCVALLLLLFIAVTTLLFIRFDTTADGDPAGPHSFGNPRAVAADDAALAYIPRSVVDTWSRRNFLIVLGIPSTDTEARRRRRNLQRSTCWRFPGVATRANDFSGAMLVLYLLGRHPEHSYNYSAALQEEAAQWHDVVALPMNEGRVVPEKKVGVAGSSGVEASIGMSRKTYMLFDLALRLFPTATYIAKGDDDMFLRVPLFMATLRLLPRRGVYMGYHIGSPFFWMKKKWPGVAFMVGWCYTLSRDVAEALVSYKPLQRLVYLPYTEERDDEFASLRFQYEDVMVAWVVQEEVKYKPMVYVKVLPCHFHDIRNDTGHSQVVPSSMLLHHVREDDYAALSRRVVRPTTLRPPFGPLSYGSGLPGRRVLTLPVCV</sequence>
<dbReference type="AlphaFoldDB" id="A0A061ISZ3"/>
<accession>A0A061ISZ3</accession>
<evidence type="ECO:0000256" key="5">
    <source>
        <dbReference type="ARBA" id="ARBA00022692"/>
    </source>
</evidence>
<evidence type="ECO:0000256" key="8">
    <source>
        <dbReference type="ARBA" id="ARBA00023034"/>
    </source>
</evidence>